<organism evidence="3 4">
    <name type="scientific">Pendulispora rubella</name>
    <dbReference type="NCBI Taxonomy" id="2741070"/>
    <lineage>
        <taxon>Bacteria</taxon>
        <taxon>Pseudomonadati</taxon>
        <taxon>Myxococcota</taxon>
        <taxon>Myxococcia</taxon>
        <taxon>Myxococcales</taxon>
        <taxon>Sorangiineae</taxon>
        <taxon>Pendulisporaceae</taxon>
        <taxon>Pendulispora</taxon>
    </lineage>
</organism>
<proteinExistence type="predicted"/>
<evidence type="ECO:0000259" key="2">
    <source>
        <dbReference type="Pfam" id="PF12969"/>
    </source>
</evidence>
<feature type="transmembrane region" description="Helical" evidence="1">
    <location>
        <begin position="672"/>
        <end position="693"/>
    </location>
</feature>
<gene>
    <name evidence="3" type="ORF">LVJ94_47865</name>
</gene>
<reference evidence="3" key="1">
    <citation type="submission" date="2021-12" db="EMBL/GenBank/DDBJ databases">
        <title>Discovery of the Pendulisporaceae a myxobacterial family with distinct sporulation behavior and unique specialized metabolism.</title>
        <authorList>
            <person name="Garcia R."/>
            <person name="Popoff A."/>
            <person name="Bader C.D."/>
            <person name="Loehr J."/>
            <person name="Walesch S."/>
            <person name="Walt C."/>
            <person name="Boldt J."/>
            <person name="Bunk B."/>
            <person name="Haeckl F.J.F.P.J."/>
            <person name="Gunesch A.P."/>
            <person name="Birkelbach J."/>
            <person name="Nuebel U."/>
            <person name="Pietschmann T."/>
            <person name="Bach T."/>
            <person name="Mueller R."/>
        </authorList>
    </citation>
    <scope>NUCLEOTIDE SEQUENCE</scope>
    <source>
        <strain evidence="3">MSr11367</strain>
    </source>
</reference>
<dbReference type="EMBL" id="CP089983">
    <property type="protein sequence ID" value="WXB04598.1"/>
    <property type="molecule type" value="Genomic_DNA"/>
</dbReference>
<feature type="transmembrane region" description="Helical" evidence="1">
    <location>
        <begin position="826"/>
        <end position="847"/>
    </location>
</feature>
<feature type="transmembrane region" description="Helical" evidence="1">
    <location>
        <begin position="714"/>
        <end position="736"/>
    </location>
</feature>
<accession>A0ABZ2L0X8</accession>
<feature type="domain" description="DUF3857" evidence="2">
    <location>
        <begin position="83"/>
        <end position="242"/>
    </location>
</feature>
<dbReference type="InterPro" id="IPR024618">
    <property type="entry name" value="DUF3857"/>
</dbReference>
<name>A0ABZ2L0X8_9BACT</name>
<dbReference type="Gene3D" id="2.60.40.3140">
    <property type="match status" value="1"/>
</dbReference>
<dbReference type="InterPro" id="IPR019690">
    <property type="entry name" value="DUF2569"/>
</dbReference>
<dbReference type="RefSeq" id="WP_394834242.1">
    <property type="nucleotide sequence ID" value="NZ_CP089929.1"/>
</dbReference>
<protein>
    <submittedName>
        <fullName evidence="3">DUF3857 domain-containing protein</fullName>
    </submittedName>
</protein>
<keyword evidence="4" id="KW-1185">Reference proteome</keyword>
<evidence type="ECO:0000256" key="1">
    <source>
        <dbReference type="SAM" id="Phobius"/>
    </source>
</evidence>
<dbReference type="PROSITE" id="PS51257">
    <property type="entry name" value="PROKAR_LIPOPROTEIN"/>
    <property type="match status" value="1"/>
</dbReference>
<dbReference type="Gene3D" id="3.10.620.30">
    <property type="match status" value="1"/>
</dbReference>
<sequence length="860" mass="95686">MAPNRTFGSGVRLLHGLVFACVVLLLACDARGAASWALQPAPSWRTVVPVEIGGLGPAPASPNGSRYLLYDHQVRIHERALESYWHWARVITNEAGLQSNSQVSIEFDASFQRLLLHSIVVRRGSEVLNRLTRDAVKIIQRERGLDDHVYDGRNSAIVFLTDLRVGDVVEYAYTLEGADPTLGGRYADTMMLGAPEPIDRLYVRLVMPHGRRVAIAMHGPPGNEVPVAEPRAVGNDDEYVWNLPGTKAQPAETGVPSWYDLYPWVQISEYETWQQVAEWGTELFRVRSSPRLHDWAAKTLRESGSADEFLARTIRFVQDEVRYLGIEVGLGRRKPADPDVVFQRRYGDCKDKTALLVALLQEAGTGFRARPALVHTTHGHVLDAWAPSPAAFDHVIVRVEKPDGVIYWVDPTATLQGGALERLRDTPFERVLILDAKSTDLEAVTNGTPSDPSPWIRDHIVVPSPGSSDAARLDSERRYEGAMADAMRGTFRTQTPEQLTKGYLELYKADYPAIGEREPLEQVDDRARNVITVTAHFTIPNFWVWQANEGRHIASVFARSIERSLARPAEDRKVPLAVPYPLRVRHVVELELPFDLTSDMAATETVTSPAMELVFEPTYANRALYYQYDLTTYAPEVEPKDAKVHAEKIDRVQQIVARSITYRTPPADGFNWGVFAVVLVSTALAIAGAVRVYRPSQGRSKRTKRGLRPMPVGGLLVLLGLQVAVAPFILFVRSVFDLHTVFSLAVWRSLTTVGLHTYRPGLAVVIVVEQIAALGLTIYAVLLAGLFFTKRRVFPFHCTVYLLIAIAYAILEAVAVQTWLVERPQATASAGAVFTTLAWSALWILYLRGSRRVGATFVRG</sequence>
<keyword evidence="1" id="KW-0472">Membrane</keyword>
<evidence type="ECO:0000313" key="4">
    <source>
        <dbReference type="Proteomes" id="UP001374803"/>
    </source>
</evidence>
<keyword evidence="1" id="KW-1133">Transmembrane helix</keyword>
<evidence type="ECO:0000313" key="3">
    <source>
        <dbReference type="EMBL" id="WXB04598.1"/>
    </source>
</evidence>
<keyword evidence="1" id="KW-0812">Transmembrane</keyword>
<feature type="transmembrane region" description="Helical" evidence="1">
    <location>
        <begin position="800"/>
        <end position="820"/>
    </location>
</feature>
<dbReference type="InterPro" id="IPR038765">
    <property type="entry name" value="Papain-like_cys_pep_sf"/>
</dbReference>
<feature type="transmembrane region" description="Helical" evidence="1">
    <location>
        <begin position="762"/>
        <end position="788"/>
    </location>
</feature>
<dbReference type="Pfam" id="PF10754">
    <property type="entry name" value="DUF2569"/>
    <property type="match status" value="1"/>
</dbReference>
<dbReference type="SUPFAM" id="SSF54001">
    <property type="entry name" value="Cysteine proteinases"/>
    <property type="match status" value="1"/>
</dbReference>
<dbReference type="Pfam" id="PF12969">
    <property type="entry name" value="DUF3857"/>
    <property type="match status" value="1"/>
</dbReference>
<dbReference type="Proteomes" id="UP001374803">
    <property type="component" value="Chromosome"/>
</dbReference>